<organism evidence="1 2">
    <name type="scientific">Streptomyces monticola</name>
    <dbReference type="NCBI Taxonomy" id="2666263"/>
    <lineage>
        <taxon>Bacteria</taxon>
        <taxon>Bacillati</taxon>
        <taxon>Actinomycetota</taxon>
        <taxon>Actinomycetes</taxon>
        <taxon>Kitasatosporales</taxon>
        <taxon>Streptomycetaceae</taxon>
        <taxon>Streptomyces</taxon>
    </lineage>
</organism>
<sequence>MAETVTTDETVTTPVAVPELHLDIPGGFHSLGLDLDPEEREEQLWAVAMEIWPHGTDFQREVAFHTYREMAENAVAEKSFYAGFCLGEAPDGRTTTASLIARLDPLDDPDPELSARGLFEALSVNENNTVENIRVPAGPGVLVLCGLEWHSDPQDTAAPSLPLARIDVYLPLPRMRRLLVLSMTTPSLPDLPFYVSLLSKSVHDLTVSSGAAPAAGQEPGDEAVRGDTVAEQVRADFG</sequence>
<dbReference type="EMBL" id="JBHTCF010000017">
    <property type="protein sequence ID" value="MFC7308679.1"/>
    <property type="molecule type" value="Genomic_DNA"/>
</dbReference>
<protein>
    <submittedName>
        <fullName evidence="1">Uncharacterized protein</fullName>
    </submittedName>
</protein>
<gene>
    <name evidence="1" type="ORF">ACFQVC_31240</name>
</gene>
<name>A0ABW2JR85_9ACTN</name>
<comment type="caution">
    <text evidence="1">The sequence shown here is derived from an EMBL/GenBank/DDBJ whole genome shotgun (WGS) entry which is preliminary data.</text>
</comment>
<proteinExistence type="predicted"/>
<evidence type="ECO:0000313" key="1">
    <source>
        <dbReference type="EMBL" id="MFC7308679.1"/>
    </source>
</evidence>
<keyword evidence="2" id="KW-1185">Reference proteome</keyword>
<reference evidence="2" key="1">
    <citation type="journal article" date="2019" name="Int. J. Syst. Evol. Microbiol.">
        <title>The Global Catalogue of Microorganisms (GCM) 10K type strain sequencing project: providing services to taxonomists for standard genome sequencing and annotation.</title>
        <authorList>
            <consortium name="The Broad Institute Genomics Platform"/>
            <consortium name="The Broad Institute Genome Sequencing Center for Infectious Disease"/>
            <person name="Wu L."/>
            <person name="Ma J."/>
        </authorList>
    </citation>
    <scope>NUCLEOTIDE SEQUENCE [LARGE SCALE GENOMIC DNA]</scope>
    <source>
        <strain evidence="2">SYNS20</strain>
    </source>
</reference>
<evidence type="ECO:0000313" key="2">
    <source>
        <dbReference type="Proteomes" id="UP001596523"/>
    </source>
</evidence>
<dbReference type="RefSeq" id="WP_381836907.1">
    <property type="nucleotide sequence ID" value="NZ_JBHTCF010000017.1"/>
</dbReference>
<dbReference type="Proteomes" id="UP001596523">
    <property type="component" value="Unassembled WGS sequence"/>
</dbReference>
<accession>A0ABW2JR85</accession>